<proteinExistence type="predicted"/>
<feature type="compositionally biased region" description="Low complexity" evidence="1">
    <location>
        <begin position="56"/>
        <end position="84"/>
    </location>
</feature>
<dbReference type="EMBL" id="MRCC01000007">
    <property type="protein sequence ID" value="OKH27189.1"/>
    <property type="molecule type" value="Genomic_DNA"/>
</dbReference>
<dbReference type="OrthoDB" id="573524at2"/>
<evidence type="ECO:0000256" key="1">
    <source>
        <dbReference type="SAM" id="MobiDB-lite"/>
    </source>
</evidence>
<evidence type="ECO:0000313" key="3">
    <source>
        <dbReference type="EMBL" id="OKH27189.1"/>
    </source>
</evidence>
<feature type="domain" description="SH3b" evidence="2">
    <location>
        <begin position="87"/>
        <end position="156"/>
    </location>
</feature>
<dbReference type="Pfam" id="PF08239">
    <property type="entry name" value="SH3_3"/>
    <property type="match status" value="1"/>
</dbReference>
<dbReference type="AlphaFoldDB" id="A0A1U7HUF2"/>
<reference evidence="3 4" key="1">
    <citation type="submission" date="2016-11" db="EMBL/GenBank/DDBJ databases">
        <title>Draft Genome Sequences of Nine Cyanobacterial Strains from Diverse Habitats.</title>
        <authorList>
            <person name="Zhu T."/>
            <person name="Hou S."/>
            <person name="Lu X."/>
            <person name="Hess W.R."/>
        </authorList>
    </citation>
    <scope>NUCLEOTIDE SEQUENCE [LARGE SCALE GENOMIC DNA]</scope>
    <source>
        <strain evidence="3 4">5.2 s.c.1</strain>
    </source>
</reference>
<dbReference type="SMART" id="SM00287">
    <property type="entry name" value="SH3b"/>
    <property type="match status" value="1"/>
</dbReference>
<evidence type="ECO:0000259" key="2">
    <source>
        <dbReference type="PROSITE" id="PS51781"/>
    </source>
</evidence>
<gene>
    <name evidence="3" type="ORF">NIES1031_09780</name>
</gene>
<protein>
    <submittedName>
        <fullName evidence="3">Peptide-binding protein</fullName>
    </submittedName>
</protein>
<feature type="region of interest" description="Disordered" evidence="1">
    <location>
        <begin position="50"/>
        <end position="86"/>
    </location>
</feature>
<sequence length="157" mass="16876">MRWKNVIKFLLGISLAALILISGGVAAALYFLHRVTTPPPKPIFANDTAEVKARGSAPTAPTTTTSSNTQSNTTTNTSKDSSATLAPGTYRARVTWVQGLSVRSEPNADAERIAGVGYNEEITVLETSSDNSWQRIRLANSEQEGWVKAGNVERIAE</sequence>
<name>A0A1U7HUF2_9CHRO</name>
<dbReference type="Proteomes" id="UP000185984">
    <property type="component" value="Unassembled WGS sequence"/>
</dbReference>
<dbReference type="PROSITE" id="PS51781">
    <property type="entry name" value="SH3B"/>
    <property type="match status" value="1"/>
</dbReference>
<keyword evidence="4" id="KW-1185">Reference proteome</keyword>
<accession>A0A1U7HUF2</accession>
<dbReference type="RefSeq" id="WP_073549395.1">
    <property type="nucleotide sequence ID" value="NZ_CAWMVK010000041.1"/>
</dbReference>
<evidence type="ECO:0000313" key="4">
    <source>
        <dbReference type="Proteomes" id="UP000185984"/>
    </source>
</evidence>
<dbReference type="InterPro" id="IPR003646">
    <property type="entry name" value="SH3-like_bac-type"/>
</dbReference>
<organism evidence="3 4">
    <name type="scientific">Chroogloeocystis siderophila 5.2 s.c.1</name>
    <dbReference type="NCBI Taxonomy" id="247279"/>
    <lineage>
        <taxon>Bacteria</taxon>
        <taxon>Bacillati</taxon>
        <taxon>Cyanobacteriota</taxon>
        <taxon>Cyanophyceae</taxon>
        <taxon>Oscillatoriophycideae</taxon>
        <taxon>Chroococcales</taxon>
        <taxon>Chroococcaceae</taxon>
        <taxon>Chroogloeocystis</taxon>
    </lineage>
</organism>
<comment type="caution">
    <text evidence="3">The sequence shown here is derived from an EMBL/GenBank/DDBJ whole genome shotgun (WGS) entry which is preliminary data.</text>
</comment>
<dbReference type="STRING" id="247279.NIES1031_09780"/>
<dbReference type="Gene3D" id="2.30.30.40">
    <property type="entry name" value="SH3 Domains"/>
    <property type="match status" value="1"/>
</dbReference>